<evidence type="ECO:0000256" key="12">
    <source>
        <dbReference type="ARBA" id="ARBA00022989"/>
    </source>
</evidence>
<sequence>MNFLDTIDTKGHANLLLRYISLTQIIGSGKNSVGRAFYNRPVYLLDQTTGKALSFQTHFVFQILHGGAPADGMTFLISPHMSFDLTASGGQYLGFNAEGTNGNASNHLFGVEFDTFSNEWDPPNPHVGVDVNGVNSTGKTIIQDELELSLVRNMTLKARIEFDGSLEQVKVWLVENGSDWQEPVLITNVSLSSVLLPEMWVGFSAATGFSTELHNVYSWSFSVEDPAPAPTMVSPELSRGDRNKGVIVKASVPLSVFAVAVAGTIVIYGFYLAKKATYPCVPQITSFTYRELHSATKGFSSKELLGKGGSCVVYKGYISSIGSQVAVKALSEAPKHAEAQFLAELSVISTVRHHNLVSLRGWCKEKNKLLLVYEFMANGSLDHFIFSKQPRVLLSWSQRYEIMKGVAEALAYLHEGLGKRIVHRDVKAANVLLDENFVAKLGDFGLAKSMEHAKGAQTMTKAGTVGYIAPELAFTGRATEKSDVYSFGILVLEIVAGRQALDYTVQSTEANIAADDCPVLIDWVWRKHEHDKLVEAIDSRLQVEGKEEEVLKTIRMGLLCCLPDANHRPTMKRCCQLLNGDAEIPAMPDSRPRAVSIRLFDDEYESGTVSYMMDWQRIVSSSSS</sequence>
<evidence type="ECO:0000313" key="19">
    <source>
        <dbReference type="Proteomes" id="UP000001514"/>
    </source>
</evidence>
<dbReference type="GO" id="GO:0004674">
    <property type="term" value="F:protein serine/threonine kinase activity"/>
    <property type="evidence" value="ECO:0007669"/>
    <property type="project" value="UniProtKB-KW"/>
</dbReference>
<protein>
    <recommendedName>
        <fullName evidence="4">non-specific serine/threonine protein kinase</fullName>
        <ecNumber evidence="4">2.7.11.1</ecNumber>
    </recommendedName>
</protein>
<dbReference type="GO" id="GO:0016020">
    <property type="term" value="C:membrane"/>
    <property type="evidence" value="ECO:0007669"/>
    <property type="project" value="UniProtKB-SubCell"/>
</dbReference>
<dbReference type="Pfam" id="PF07714">
    <property type="entry name" value="PK_Tyr_Ser-Thr"/>
    <property type="match status" value="1"/>
</dbReference>
<evidence type="ECO:0000256" key="9">
    <source>
        <dbReference type="ARBA" id="ARBA00022741"/>
    </source>
</evidence>
<evidence type="ECO:0000256" key="8">
    <source>
        <dbReference type="ARBA" id="ARBA00022734"/>
    </source>
</evidence>
<evidence type="ECO:0000313" key="18">
    <source>
        <dbReference type="EMBL" id="EFJ20195.1"/>
    </source>
</evidence>
<dbReference type="GO" id="GO:0030246">
    <property type="term" value="F:carbohydrate binding"/>
    <property type="evidence" value="ECO:0007669"/>
    <property type="project" value="UniProtKB-KW"/>
</dbReference>
<dbReference type="GO" id="GO:0006952">
    <property type="term" value="P:defense response"/>
    <property type="evidence" value="ECO:0007669"/>
    <property type="project" value="UniProtKB-ARBA"/>
</dbReference>
<dbReference type="Gene3D" id="3.30.200.20">
    <property type="entry name" value="Phosphorylase Kinase, domain 1"/>
    <property type="match status" value="1"/>
</dbReference>
<evidence type="ECO:0000256" key="11">
    <source>
        <dbReference type="ARBA" id="ARBA00022840"/>
    </source>
</evidence>
<dbReference type="InterPro" id="IPR013320">
    <property type="entry name" value="ConA-like_dom_sf"/>
</dbReference>
<dbReference type="EC" id="2.7.11.1" evidence="4"/>
<keyword evidence="19" id="KW-1185">Reference proteome</keyword>
<name>D8S5L8_SELML</name>
<keyword evidence="12 16" id="KW-1133">Transmembrane helix</keyword>
<dbReference type="SUPFAM" id="SSF56112">
    <property type="entry name" value="Protein kinase-like (PK-like)"/>
    <property type="match status" value="1"/>
</dbReference>
<evidence type="ECO:0000256" key="4">
    <source>
        <dbReference type="ARBA" id="ARBA00012513"/>
    </source>
</evidence>
<proteinExistence type="inferred from homology"/>
<dbReference type="Gramene" id="EFJ20195">
    <property type="protein sequence ID" value="EFJ20195"/>
    <property type="gene ID" value="SELMODRAFT_109282"/>
</dbReference>
<evidence type="ECO:0000256" key="1">
    <source>
        <dbReference type="ARBA" id="ARBA00004479"/>
    </source>
</evidence>
<dbReference type="AlphaFoldDB" id="D8S5L8"/>
<dbReference type="OMA" id="SQRYEIM"/>
<dbReference type="GO" id="GO:0051707">
    <property type="term" value="P:response to other organism"/>
    <property type="evidence" value="ECO:0007669"/>
    <property type="project" value="UniProtKB-ARBA"/>
</dbReference>
<keyword evidence="6 16" id="KW-0812">Transmembrane</keyword>
<evidence type="ECO:0000259" key="17">
    <source>
        <dbReference type="PROSITE" id="PS50011"/>
    </source>
</evidence>
<dbReference type="PROSITE" id="PS50011">
    <property type="entry name" value="PROTEIN_KINASE_DOM"/>
    <property type="match status" value="1"/>
</dbReference>
<dbReference type="KEGG" id="smo:SELMODRAFT_109282"/>
<keyword evidence="7" id="KW-0732">Signal</keyword>
<dbReference type="PANTHER" id="PTHR27007">
    <property type="match status" value="1"/>
</dbReference>
<keyword evidence="8" id="KW-0430">Lectin</keyword>
<dbReference type="Gene3D" id="2.60.120.200">
    <property type="match status" value="1"/>
</dbReference>
<evidence type="ECO:0000256" key="13">
    <source>
        <dbReference type="ARBA" id="ARBA00023136"/>
    </source>
</evidence>
<evidence type="ECO:0000256" key="10">
    <source>
        <dbReference type="ARBA" id="ARBA00022777"/>
    </source>
</evidence>
<dbReference type="InterPro" id="IPR001245">
    <property type="entry name" value="Ser-Thr/Tyr_kinase_cat_dom"/>
</dbReference>
<evidence type="ECO:0000256" key="6">
    <source>
        <dbReference type="ARBA" id="ARBA00022692"/>
    </source>
</evidence>
<evidence type="ECO:0000256" key="2">
    <source>
        <dbReference type="ARBA" id="ARBA00008536"/>
    </source>
</evidence>
<dbReference type="EMBL" id="GL377603">
    <property type="protein sequence ID" value="EFJ20195.1"/>
    <property type="molecule type" value="Genomic_DNA"/>
</dbReference>
<accession>D8S5L8</accession>
<keyword evidence="10" id="KW-0418">Kinase</keyword>
<dbReference type="InterPro" id="IPR050528">
    <property type="entry name" value="L-type_Lectin-RKs"/>
</dbReference>
<evidence type="ECO:0000256" key="3">
    <source>
        <dbReference type="ARBA" id="ARBA00010217"/>
    </source>
</evidence>
<dbReference type="InterPro" id="IPR001220">
    <property type="entry name" value="Legume_lectin_dom"/>
</dbReference>
<organism evidence="19">
    <name type="scientific">Selaginella moellendorffii</name>
    <name type="common">Spikemoss</name>
    <dbReference type="NCBI Taxonomy" id="88036"/>
    <lineage>
        <taxon>Eukaryota</taxon>
        <taxon>Viridiplantae</taxon>
        <taxon>Streptophyta</taxon>
        <taxon>Embryophyta</taxon>
        <taxon>Tracheophyta</taxon>
        <taxon>Lycopodiopsida</taxon>
        <taxon>Selaginellales</taxon>
        <taxon>Selaginellaceae</taxon>
        <taxon>Selaginella</taxon>
    </lineage>
</organism>
<comment type="catalytic activity">
    <reaction evidence="14">
        <text>L-threonyl-[protein] + ATP = O-phospho-L-threonyl-[protein] + ADP + H(+)</text>
        <dbReference type="Rhea" id="RHEA:46608"/>
        <dbReference type="Rhea" id="RHEA-COMP:11060"/>
        <dbReference type="Rhea" id="RHEA-COMP:11605"/>
        <dbReference type="ChEBI" id="CHEBI:15378"/>
        <dbReference type="ChEBI" id="CHEBI:30013"/>
        <dbReference type="ChEBI" id="CHEBI:30616"/>
        <dbReference type="ChEBI" id="CHEBI:61977"/>
        <dbReference type="ChEBI" id="CHEBI:456216"/>
        <dbReference type="EC" id="2.7.11.1"/>
    </reaction>
</comment>
<dbReference type="FunFam" id="1.10.510.10:FF:000108">
    <property type="entry name" value="L-type lectin-domain containing receptor kinase S.4"/>
    <property type="match status" value="1"/>
</dbReference>
<dbReference type="SMART" id="SM00220">
    <property type="entry name" value="S_TKc"/>
    <property type="match status" value="1"/>
</dbReference>
<gene>
    <name evidence="18" type="ORF">SELMODRAFT_109282</name>
</gene>
<keyword evidence="10" id="KW-0808">Transferase</keyword>
<dbReference type="CDD" id="cd14066">
    <property type="entry name" value="STKc_IRAK"/>
    <property type="match status" value="1"/>
</dbReference>
<keyword evidence="13 16" id="KW-0472">Membrane</keyword>
<evidence type="ECO:0000256" key="7">
    <source>
        <dbReference type="ARBA" id="ARBA00022729"/>
    </source>
</evidence>
<keyword evidence="11" id="KW-0067">ATP-binding</keyword>
<dbReference type="CDD" id="cd06899">
    <property type="entry name" value="lectin_legume_LecRK_Arcelin_ConA"/>
    <property type="match status" value="1"/>
</dbReference>
<feature type="transmembrane region" description="Helical" evidence="16">
    <location>
        <begin position="252"/>
        <end position="273"/>
    </location>
</feature>
<dbReference type="Gene3D" id="1.10.510.10">
    <property type="entry name" value="Transferase(Phosphotransferase) domain 1"/>
    <property type="match status" value="1"/>
</dbReference>
<evidence type="ECO:0000256" key="14">
    <source>
        <dbReference type="ARBA" id="ARBA00047899"/>
    </source>
</evidence>
<dbReference type="InterPro" id="IPR008271">
    <property type="entry name" value="Ser/Thr_kinase_AS"/>
</dbReference>
<dbReference type="FunFam" id="3.30.200.20:FF:000015">
    <property type="entry name" value="Somatic embryogenesis receptor kinase 1"/>
    <property type="match status" value="1"/>
</dbReference>
<keyword evidence="5" id="KW-0723">Serine/threonine-protein kinase</keyword>
<comment type="subcellular location">
    <subcellularLocation>
        <location evidence="1">Membrane</location>
        <topology evidence="1">Single-pass type I membrane protein</topology>
    </subcellularLocation>
</comment>
<dbReference type="Proteomes" id="UP000001514">
    <property type="component" value="Unassembled WGS sequence"/>
</dbReference>
<evidence type="ECO:0000256" key="15">
    <source>
        <dbReference type="ARBA" id="ARBA00048679"/>
    </source>
</evidence>
<dbReference type="OrthoDB" id="543442at2759"/>
<dbReference type="STRING" id="88036.D8S5L8"/>
<dbReference type="GO" id="GO:0005524">
    <property type="term" value="F:ATP binding"/>
    <property type="evidence" value="ECO:0007669"/>
    <property type="project" value="UniProtKB-KW"/>
</dbReference>
<evidence type="ECO:0000256" key="16">
    <source>
        <dbReference type="SAM" id="Phobius"/>
    </source>
</evidence>
<dbReference type="InParanoid" id="D8S5L8"/>
<reference evidence="18 19" key="1">
    <citation type="journal article" date="2011" name="Science">
        <title>The Selaginella genome identifies genetic changes associated with the evolution of vascular plants.</title>
        <authorList>
            <person name="Banks J.A."/>
            <person name="Nishiyama T."/>
            <person name="Hasebe M."/>
            <person name="Bowman J.L."/>
            <person name="Gribskov M."/>
            <person name="dePamphilis C."/>
            <person name="Albert V.A."/>
            <person name="Aono N."/>
            <person name="Aoyama T."/>
            <person name="Ambrose B.A."/>
            <person name="Ashton N.W."/>
            <person name="Axtell M.J."/>
            <person name="Barker E."/>
            <person name="Barker M.S."/>
            <person name="Bennetzen J.L."/>
            <person name="Bonawitz N.D."/>
            <person name="Chapple C."/>
            <person name="Cheng C."/>
            <person name="Correa L.G."/>
            <person name="Dacre M."/>
            <person name="DeBarry J."/>
            <person name="Dreyer I."/>
            <person name="Elias M."/>
            <person name="Engstrom E.M."/>
            <person name="Estelle M."/>
            <person name="Feng L."/>
            <person name="Finet C."/>
            <person name="Floyd S.K."/>
            <person name="Frommer W.B."/>
            <person name="Fujita T."/>
            <person name="Gramzow L."/>
            <person name="Gutensohn M."/>
            <person name="Harholt J."/>
            <person name="Hattori M."/>
            <person name="Heyl A."/>
            <person name="Hirai T."/>
            <person name="Hiwatashi Y."/>
            <person name="Ishikawa M."/>
            <person name="Iwata M."/>
            <person name="Karol K.G."/>
            <person name="Koehler B."/>
            <person name="Kolukisaoglu U."/>
            <person name="Kubo M."/>
            <person name="Kurata T."/>
            <person name="Lalonde S."/>
            <person name="Li K."/>
            <person name="Li Y."/>
            <person name="Litt A."/>
            <person name="Lyons E."/>
            <person name="Manning G."/>
            <person name="Maruyama T."/>
            <person name="Michael T.P."/>
            <person name="Mikami K."/>
            <person name="Miyazaki S."/>
            <person name="Morinaga S."/>
            <person name="Murata T."/>
            <person name="Mueller-Roeber B."/>
            <person name="Nelson D.R."/>
            <person name="Obara M."/>
            <person name="Oguri Y."/>
            <person name="Olmstead R.G."/>
            <person name="Onodera N."/>
            <person name="Petersen B.L."/>
            <person name="Pils B."/>
            <person name="Prigge M."/>
            <person name="Rensing S.A."/>
            <person name="Riano-Pachon D.M."/>
            <person name="Roberts A.W."/>
            <person name="Sato Y."/>
            <person name="Scheller H.V."/>
            <person name="Schulz B."/>
            <person name="Schulz C."/>
            <person name="Shakirov E.V."/>
            <person name="Shibagaki N."/>
            <person name="Shinohara N."/>
            <person name="Shippen D.E."/>
            <person name="Soerensen I."/>
            <person name="Sotooka R."/>
            <person name="Sugimoto N."/>
            <person name="Sugita M."/>
            <person name="Sumikawa N."/>
            <person name="Tanurdzic M."/>
            <person name="Theissen G."/>
            <person name="Ulvskov P."/>
            <person name="Wakazuki S."/>
            <person name="Weng J.K."/>
            <person name="Willats W.W."/>
            <person name="Wipf D."/>
            <person name="Wolf P.G."/>
            <person name="Yang L."/>
            <person name="Zimmer A.D."/>
            <person name="Zhu Q."/>
            <person name="Mitros T."/>
            <person name="Hellsten U."/>
            <person name="Loque D."/>
            <person name="Otillar R."/>
            <person name="Salamov A."/>
            <person name="Schmutz J."/>
            <person name="Shapiro H."/>
            <person name="Lindquist E."/>
            <person name="Lucas S."/>
            <person name="Rokhsar D."/>
            <person name="Grigoriev I.V."/>
        </authorList>
    </citation>
    <scope>NUCLEOTIDE SEQUENCE [LARGE SCALE GENOMIC DNA]</scope>
</reference>
<dbReference type="InterPro" id="IPR011009">
    <property type="entry name" value="Kinase-like_dom_sf"/>
</dbReference>
<comment type="similarity">
    <text evidence="2">In the N-terminal section; belongs to the leguminous lectin family.</text>
</comment>
<dbReference type="SUPFAM" id="SSF49899">
    <property type="entry name" value="Concanavalin A-like lectins/glucanases"/>
    <property type="match status" value="1"/>
</dbReference>
<comment type="similarity">
    <text evidence="3">In the C-terminal section; belongs to the protein kinase superfamily. Ser/Thr protein kinase family.</text>
</comment>
<feature type="domain" description="Protein kinase" evidence="17">
    <location>
        <begin position="299"/>
        <end position="584"/>
    </location>
</feature>
<dbReference type="PROSITE" id="PS00108">
    <property type="entry name" value="PROTEIN_KINASE_ST"/>
    <property type="match status" value="1"/>
</dbReference>
<evidence type="ECO:0000256" key="5">
    <source>
        <dbReference type="ARBA" id="ARBA00022527"/>
    </source>
</evidence>
<dbReference type="Pfam" id="PF00139">
    <property type="entry name" value="Lectin_legB"/>
    <property type="match status" value="1"/>
</dbReference>
<dbReference type="InterPro" id="IPR000719">
    <property type="entry name" value="Prot_kinase_dom"/>
</dbReference>
<dbReference type="HOGENOM" id="CLU_000288_62_6_1"/>
<comment type="catalytic activity">
    <reaction evidence="15">
        <text>L-seryl-[protein] + ATP = O-phospho-L-seryl-[protein] + ADP + H(+)</text>
        <dbReference type="Rhea" id="RHEA:17989"/>
        <dbReference type="Rhea" id="RHEA-COMP:9863"/>
        <dbReference type="Rhea" id="RHEA-COMP:11604"/>
        <dbReference type="ChEBI" id="CHEBI:15378"/>
        <dbReference type="ChEBI" id="CHEBI:29999"/>
        <dbReference type="ChEBI" id="CHEBI:30616"/>
        <dbReference type="ChEBI" id="CHEBI:83421"/>
        <dbReference type="ChEBI" id="CHEBI:456216"/>
        <dbReference type="EC" id="2.7.11.1"/>
    </reaction>
</comment>
<keyword evidence="9" id="KW-0547">Nucleotide-binding</keyword>